<dbReference type="InterPro" id="IPR027417">
    <property type="entry name" value="P-loop_NTPase"/>
</dbReference>
<feature type="compositionally biased region" description="Low complexity" evidence="5">
    <location>
        <begin position="138"/>
        <end position="147"/>
    </location>
</feature>
<evidence type="ECO:0008006" key="8">
    <source>
        <dbReference type="Google" id="ProtNLM"/>
    </source>
</evidence>
<dbReference type="SUPFAM" id="SSF52540">
    <property type="entry name" value="P-loop containing nucleoside triphosphate hydrolases"/>
    <property type="match status" value="1"/>
</dbReference>
<dbReference type="GO" id="GO:0005524">
    <property type="term" value="F:ATP binding"/>
    <property type="evidence" value="ECO:0007669"/>
    <property type="project" value="UniProtKB-KW"/>
</dbReference>
<gene>
    <name evidence="6" type="ORF">GBA65_10690</name>
</gene>
<feature type="compositionally biased region" description="Basic and acidic residues" evidence="5">
    <location>
        <begin position="149"/>
        <end position="161"/>
    </location>
</feature>
<dbReference type="Pfam" id="PF01715">
    <property type="entry name" value="IPPT"/>
    <property type="match status" value="2"/>
</dbReference>
<dbReference type="Gene3D" id="3.40.50.300">
    <property type="entry name" value="P-loop containing nucleotide triphosphate hydrolases"/>
    <property type="match status" value="1"/>
</dbReference>
<name>A0A6G8PXI1_9ACTN</name>
<protein>
    <recommendedName>
        <fullName evidence="8">tRNA dimethylallyltransferase</fullName>
    </recommendedName>
</protein>
<dbReference type="PANTHER" id="PTHR11088">
    <property type="entry name" value="TRNA DIMETHYLALLYLTRANSFERASE"/>
    <property type="match status" value="1"/>
</dbReference>
<evidence type="ECO:0000256" key="4">
    <source>
        <dbReference type="ARBA" id="ARBA00022840"/>
    </source>
</evidence>
<dbReference type="GO" id="GO:0052381">
    <property type="term" value="F:tRNA dimethylallyltransferase activity"/>
    <property type="evidence" value="ECO:0007669"/>
    <property type="project" value="TreeGrafter"/>
</dbReference>
<reference evidence="6 7" key="1">
    <citation type="submission" date="2019-10" db="EMBL/GenBank/DDBJ databases">
        <title>Rubrobacter sp nov SCSIO 52915 isolated from a deep-sea sediment in the South China Sea.</title>
        <authorList>
            <person name="Chen R.W."/>
        </authorList>
    </citation>
    <scope>NUCLEOTIDE SEQUENCE [LARGE SCALE GENOMIC DNA]</scope>
    <source>
        <strain evidence="6 7">SCSIO 52915</strain>
    </source>
</reference>
<evidence type="ECO:0000256" key="1">
    <source>
        <dbReference type="ARBA" id="ARBA00005842"/>
    </source>
</evidence>
<dbReference type="GO" id="GO:0006400">
    <property type="term" value="P:tRNA modification"/>
    <property type="evidence" value="ECO:0007669"/>
    <property type="project" value="TreeGrafter"/>
</dbReference>
<dbReference type="InterPro" id="IPR039657">
    <property type="entry name" value="Dimethylallyltransferase"/>
</dbReference>
<dbReference type="AlphaFoldDB" id="A0A6G8PXI1"/>
<dbReference type="EMBL" id="CP045121">
    <property type="protein sequence ID" value="QIN78913.1"/>
    <property type="molecule type" value="Genomic_DNA"/>
</dbReference>
<dbReference type="KEGG" id="rmar:GBA65_10690"/>
<keyword evidence="2" id="KW-0808">Transferase</keyword>
<evidence type="ECO:0000313" key="6">
    <source>
        <dbReference type="EMBL" id="QIN78913.1"/>
    </source>
</evidence>
<comment type="similarity">
    <text evidence="1">Belongs to the IPP transferase family.</text>
</comment>
<evidence type="ECO:0000313" key="7">
    <source>
        <dbReference type="Proteomes" id="UP000502706"/>
    </source>
</evidence>
<sequence length="295" mass="32191">MGHPAPEEGGAPRRALVVCGPTAAGKSSLADGLAASLSEEWGGWVPTLVVDSMQVYEEIPETTNQRRERPAELVGVVSVEDEWTVALHKRRAEGLIGGLGDGWPFVLDAGTGMYLNAIVLGLPLAPKASDEARREAIRASAGAANPRRAAREEELRLEGAPERGSVWSGSPMYGASFVYLRPPREALDLRIAGRSRQIVRRGEAEGRTLNAMDPNPSVRQAVGPKEMMRLASGDVSRQEAEEKIAARTRRLARRQMRWFDKLMRALPAGTERAIVETAEDPAIKHIMHDIMCSWS</sequence>
<evidence type="ECO:0000256" key="2">
    <source>
        <dbReference type="ARBA" id="ARBA00022679"/>
    </source>
</evidence>
<evidence type="ECO:0000256" key="3">
    <source>
        <dbReference type="ARBA" id="ARBA00022741"/>
    </source>
</evidence>
<evidence type="ECO:0000256" key="5">
    <source>
        <dbReference type="SAM" id="MobiDB-lite"/>
    </source>
</evidence>
<keyword evidence="7" id="KW-1185">Reference proteome</keyword>
<accession>A0A6G8PXI1</accession>
<dbReference type="Gene3D" id="1.10.287.890">
    <property type="entry name" value="Crystal structure of tRNA isopentenylpyrophosphate transferase (bh2366) domain"/>
    <property type="match status" value="1"/>
</dbReference>
<keyword evidence="3" id="KW-0547">Nucleotide-binding</keyword>
<dbReference type="PANTHER" id="PTHR11088:SF60">
    <property type="entry name" value="TRNA DIMETHYLALLYLTRANSFERASE"/>
    <property type="match status" value="1"/>
</dbReference>
<proteinExistence type="inferred from homology"/>
<organism evidence="6 7">
    <name type="scientific">Rubrobacter marinus</name>
    <dbReference type="NCBI Taxonomy" id="2653852"/>
    <lineage>
        <taxon>Bacteria</taxon>
        <taxon>Bacillati</taxon>
        <taxon>Actinomycetota</taxon>
        <taxon>Rubrobacteria</taxon>
        <taxon>Rubrobacterales</taxon>
        <taxon>Rubrobacteraceae</taxon>
        <taxon>Rubrobacter</taxon>
    </lineage>
</organism>
<dbReference type="RefSeq" id="WP_166396577.1">
    <property type="nucleotide sequence ID" value="NZ_CP045121.1"/>
</dbReference>
<dbReference type="Proteomes" id="UP000502706">
    <property type="component" value="Chromosome"/>
</dbReference>
<feature type="region of interest" description="Disordered" evidence="5">
    <location>
        <begin position="136"/>
        <end position="162"/>
    </location>
</feature>
<keyword evidence="4" id="KW-0067">ATP-binding</keyword>